<sequence>MASPQGALIKPSYCPQRNGLSIRDCSNSSHDGVGRVSRVILTPEGTYVCTRVEISINISNGSEERILQLPPRDLLPRLKLVVLLTKKFWEKLDRWIFSLFLRLNRGG</sequence>
<evidence type="ECO:0000313" key="1">
    <source>
        <dbReference type="EMBL" id="GFT80628.1"/>
    </source>
</evidence>
<gene>
    <name evidence="1" type="ORF">NPIL_608371</name>
</gene>
<accession>A0A8X6U6Y5</accession>
<evidence type="ECO:0000313" key="2">
    <source>
        <dbReference type="Proteomes" id="UP000887013"/>
    </source>
</evidence>
<keyword evidence="2" id="KW-1185">Reference proteome</keyword>
<organism evidence="1 2">
    <name type="scientific">Nephila pilipes</name>
    <name type="common">Giant wood spider</name>
    <name type="synonym">Nephila maculata</name>
    <dbReference type="NCBI Taxonomy" id="299642"/>
    <lineage>
        <taxon>Eukaryota</taxon>
        <taxon>Metazoa</taxon>
        <taxon>Ecdysozoa</taxon>
        <taxon>Arthropoda</taxon>
        <taxon>Chelicerata</taxon>
        <taxon>Arachnida</taxon>
        <taxon>Araneae</taxon>
        <taxon>Araneomorphae</taxon>
        <taxon>Entelegynae</taxon>
        <taxon>Araneoidea</taxon>
        <taxon>Nephilidae</taxon>
        <taxon>Nephila</taxon>
    </lineage>
</organism>
<dbReference type="OrthoDB" id="10268691at2759"/>
<dbReference type="AlphaFoldDB" id="A0A8X6U6Y5"/>
<proteinExistence type="predicted"/>
<dbReference type="EMBL" id="BMAW01071967">
    <property type="protein sequence ID" value="GFT80628.1"/>
    <property type="molecule type" value="Genomic_DNA"/>
</dbReference>
<name>A0A8X6U6Y5_NEPPI</name>
<protein>
    <submittedName>
        <fullName evidence="1">Uncharacterized protein</fullName>
    </submittedName>
</protein>
<dbReference type="Proteomes" id="UP000887013">
    <property type="component" value="Unassembled WGS sequence"/>
</dbReference>
<reference evidence="1" key="1">
    <citation type="submission" date="2020-08" db="EMBL/GenBank/DDBJ databases">
        <title>Multicomponent nature underlies the extraordinary mechanical properties of spider dragline silk.</title>
        <authorList>
            <person name="Kono N."/>
            <person name="Nakamura H."/>
            <person name="Mori M."/>
            <person name="Yoshida Y."/>
            <person name="Ohtoshi R."/>
            <person name="Malay A.D."/>
            <person name="Moran D.A.P."/>
            <person name="Tomita M."/>
            <person name="Numata K."/>
            <person name="Arakawa K."/>
        </authorList>
    </citation>
    <scope>NUCLEOTIDE SEQUENCE</scope>
</reference>
<comment type="caution">
    <text evidence="1">The sequence shown here is derived from an EMBL/GenBank/DDBJ whole genome shotgun (WGS) entry which is preliminary data.</text>
</comment>